<evidence type="ECO:0000259" key="7">
    <source>
        <dbReference type="PROSITE" id="PS50110"/>
    </source>
</evidence>
<evidence type="ECO:0000256" key="5">
    <source>
        <dbReference type="PROSITE-ProRule" id="PRU00169"/>
    </source>
</evidence>
<dbReference type="InterPro" id="IPR001789">
    <property type="entry name" value="Sig_transdc_resp-reg_receiver"/>
</dbReference>
<dbReference type="EMBL" id="BMKA01000001">
    <property type="protein sequence ID" value="GGA09345.1"/>
    <property type="molecule type" value="Genomic_DNA"/>
</dbReference>
<proteinExistence type="predicted"/>
<dbReference type="PROSITE" id="PS50043">
    <property type="entry name" value="HTH_LUXR_2"/>
    <property type="match status" value="1"/>
</dbReference>
<comment type="caution">
    <text evidence="8">The sequence shown here is derived from an EMBL/GenBank/DDBJ whole genome shotgun (WGS) entry which is preliminary data.</text>
</comment>
<dbReference type="InterPro" id="IPR016032">
    <property type="entry name" value="Sig_transdc_resp-reg_C-effctor"/>
</dbReference>
<dbReference type="InterPro" id="IPR058245">
    <property type="entry name" value="NreC/VraR/RcsB-like_REC"/>
</dbReference>
<dbReference type="GO" id="GO:0003677">
    <property type="term" value="F:DNA binding"/>
    <property type="evidence" value="ECO:0007669"/>
    <property type="project" value="UniProtKB-KW"/>
</dbReference>
<dbReference type="SMART" id="SM00421">
    <property type="entry name" value="HTH_LUXR"/>
    <property type="match status" value="1"/>
</dbReference>
<feature type="domain" description="Response regulatory" evidence="7">
    <location>
        <begin position="1"/>
        <end position="113"/>
    </location>
</feature>
<organism evidence="8 9">
    <name type="scientific">Neptunicoccus cionae</name>
    <dbReference type="NCBI Taxonomy" id="2035344"/>
    <lineage>
        <taxon>Bacteria</taxon>
        <taxon>Pseudomonadati</taxon>
        <taxon>Pseudomonadota</taxon>
        <taxon>Alphaproteobacteria</taxon>
        <taxon>Rhodobacterales</taxon>
        <taxon>Paracoccaceae</taxon>
        <taxon>Neptunicoccus</taxon>
    </lineage>
</organism>
<keyword evidence="1 5" id="KW-0597">Phosphoprotein</keyword>
<dbReference type="PROSITE" id="PS50110">
    <property type="entry name" value="RESPONSE_REGULATORY"/>
    <property type="match status" value="1"/>
</dbReference>
<evidence type="ECO:0000259" key="6">
    <source>
        <dbReference type="PROSITE" id="PS50043"/>
    </source>
</evidence>
<dbReference type="AlphaFoldDB" id="A0A916QSX7"/>
<reference evidence="8" key="2">
    <citation type="submission" date="2020-09" db="EMBL/GenBank/DDBJ databases">
        <authorList>
            <person name="Sun Q."/>
            <person name="Zhou Y."/>
        </authorList>
    </citation>
    <scope>NUCLEOTIDE SEQUENCE</scope>
    <source>
        <strain evidence="8">CGMCC 1.15880</strain>
    </source>
</reference>
<dbReference type="SUPFAM" id="SSF52172">
    <property type="entry name" value="CheY-like"/>
    <property type="match status" value="1"/>
</dbReference>
<feature type="modified residue" description="4-aspartylphosphate" evidence="5">
    <location>
        <position position="48"/>
    </location>
</feature>
<keyword evidence="4" id="KW-0804">Transcription</keyword>
<dbReference type="CDD" id="cd06170">
    <property type="entry name" value="LuxR_C_like"/>
    <property type="match status" value="1"/>
</dbReference>
<feature type="domain" description="HTH luxR-type" evidence="6">
    <location>
        <begin position="129"/>
        <end position="194"/>
    </location>
</feature>
<reference evidence="8" key="1">
    <citation type="journal article" date="2014" name="Int. J. Syst. Evol. Microbiol.">
        <title>Complete genome sequence of Corynebacterium casei LMG S-19264T (=DSM 44701T), isolated from a smear-ripened cheese.</title>
        <authorList>
            <consortium name="US DOE Joint Genome Institute (JGI-PGF)"/>
            <person name="Walter F."/>
            <person name="Albersmeier A."/>
            <person name="Kalinowski J."/>
            <person name="Ruckert C."/>
        </authorList>
    </citation>
    <scope>NUCLEOTIDE SEQUENCE</scope>
    <source>
        <strain evidence="8">CGMCC 1.15880</strain>
    </source>
</reference>
<dbReference type="CDD" id="cd17535">
    <property type="entry name" value="REC_NarL-like"/>
    <property type="match status" value="1"/>
</dbReference>
<evidence type="ECO:0000256" key="3">
    <source>
        <dbReference type="ARBA" id="ARBA00023125"/>
    </source>
</evidence>
<dbReference type="Proteomes" id="UP000628017">
    <property type="component" value="Unassembled WGS sequence"/>
</dbReference>
<keyword evidence="9" id="KW-1185">Reference proteome</keyword>
<dbReference type="PANTHER" id="PTHR44688:SF16">
    <property type="entry name" value="DNA-BINDING TRANSCRIPTIONAL ACTIVATOR DEVR_DOSR"/>
    <property type="match status" value="1"/>
</dbReference>
<dbReference type="InterPro" id="IPR000792">
    <property type="entry name" value="Tscrpt_reg_LuxR_C"/>
</dbReference>
<sequence>MDDHAITVGGLVQVLHDHKSFEVVGTSTSGLEAIGLARKLAPDLLVLDYAMPDANGLEVFLEVSRWSPGTRTALVTGSPSVDLLHRLRDAGVHGLFQKSTDPALLCAGFKRVLAGEFAACPVTELQLGKAYVSKGLSNRETEVLKCIAMGLTNAKSAERLNISPKTVDSHRTALMRKLGVNSTASLLIRAVREGLIDI</sequence>
<dbReference type="InterPro" id="IPR011006">
    <property type="entry name" value="CheY-like_superfamily"/>
</dbReference>
<dbReference type="SUPFAM" id="SSF46894">
    <property type="entry name" value="C-terminal effector domain of the bipartite response regulators"/>
    <property type="match status" value="1"/>
</dbReference>
<evidence type="ECO:0000313" key="9">
    <source>
        <dbReference type="Proteomes" id="UP000628017"/>
    </source>
</evidence>
<dbReference type="GO" id="GO:0000160">
    <property type="term" value="P:phosphorelay signal transduction system"/>
    <property type="evidence" value="ECO:0007669"/>
    <property type="project" value="InterPro"/>
</dbReference>
<name>A0A916QSX7_9RHOB</name>
<accession>A0A916QSX7</accession>
<dbReference type="PRINTS" id="PR00038">
    <property type="entry name" value="HTHLUXR"/>
</dbReference>
<keyword evidence="2" id="KW-0805">Transcription regulation</keyword>
<protein>
    <submittedName>
        <fullName evidence="8">DNA-binding response regulator</fullName>
    </submittedName>
</protein>
<dbReference type="GO" id="GO:0006355">
    <property type="term" value="P:regulation of DNA-templated transcription"/>
    <property type="evidence" value="ECO:0007669"/>
    <property type="project" value="InterPro"/>
</dbReference>
<evidence type="ECO:0000256" key="4">
    <source>
        <dbReference type="ARBA" id="ARBA00023163"/>
    </source>
</evidence>
<evidence type="ECO:0000256" key="2">
    <source>
        <dbReference type="ARBA" id="ARBA00023015"/>
    </source>
</evidence>
<dbReference type="Gene3D" id="3.40.50.2300">
    <property type="match status" value="1"/>
</dbReference>
<evidence type="ECO:0000313" key="8">
    <source>
        <dbReference type="EMBL" id="GGA09345.1"/>
    </source>
</evidence>
<dbReference type="RefSeq" id="WP_188670872.1">
    <property type="nucleotide sequence ID" value="NZ_BMKA01000001.1"/>
</dbReference>
<dbReference type="Pfam" id="PF00196">
    <property type="entry name" value="GerE"/>
    <property type="match status" value="1"/>
</dbReference>
<gene>
    <name evidence="8" type="primary">uvrY</name>
    <name evidence="8" type="ORF">GCM10011498_06590</name>
</gene>
<dbReference type="SMART" id="SM00448">
    <property type="entry name" value="REC"/>
    <property type="match status" value="1"/>
</dbReference>
<keyword evidence="3 8" id="KW-0238">DNA-binding</keyword>
<evidence type="ECO:0000256" key="1">
    <source>
        <dbReference type="ARBA" id="ARBA00022553"/>
    </source>
</evidence>
<dbReference type="PANTHER" id="PTHR44688">
    <property type="entry name" value="DNA-BINDING TRANSCRIPTIONAL ACTIVATOR DEVR_DOSR"/>
    <property type="match status" value="1"/>
</dbReference>
<dbReference type="Pfam" id="PF00072">
    <property type="entry name" value="Response_reg"/>
    <property type="match status" value="1"/>
</dbReference>